<name>A0A286D2Z2_9GAMM</name>
<dbReference type="EMBL" id="OCND01000002">
    <property type="protein sequence ID" value="SOD53033.1"/>
    <property type="molecule type" value="Genomic_DNA"/>
</dbReference>
<dbReference type="AlphaFoldDB" id="A0A286D2Z2"/>
<reference evidence="1 2" key="1">
    <citation type="submission" date="2017-09" db="EMBL/GenBank/DDBJ databases">
        <authorList>
            <person name="Ehlers B."/>
            <person name="Leendertz F.H."/>
        </authorList>
    </citation>
    <scope>NUCLEOTIDE SEQUENCE [LARGE SCALE GENOMIC DNA]</scope>
    <source>
        <strain evidence="1 2">CGMCC 1.10978</strain>
    </source>
</reference>
<accession>A0A286D2Z2</accession>
<dbReference type="PANTHER" id="PTHR35145:SF1">
    <property type="entry name" value="CYTOPLASMIC PROTEIN"/>
    <property type="match status" value="1"/>
</dbReference>
<dbReference type="Pfam" id="PF04237">
    <property type="entry name" value="YjbR"/>
    <property type="match status" value="1"/>
</dbReference>
<evidence type="ECO:0000313" key="2">
    <source>
        <dbReference type="Proteomes" id="UP000219374"/>
    </source>
</evidence>
<dbReference type="GO" id="GO:0003677">
    <property type="term" value="F:DNA binding"/>
    <property type="evidence" value="ECO:0007669"/>
    <property type="project" value="UniProtKB-KW"/>
</dbReference>
<organism evidence="1 2">
    <name type="scientific">Pseudoxanthomonas wuyuanensis</name>
    <dbReference type="NCBI Taxonomy" id="1073196"/>
    <lineage>
        <taxon>Bacteria</taxon>
        <taxon>Pseudomonadati</taxon>
        <taxon>Pseudomonadota</taxon>
        <taxon>Gammaproteobacteria</taxon>
        <taxon>Lysobacterales</taxon>
        <taxon>Lysobacteraceae</taxon>
        <taxon>Pseudoxanthomonas</taxon>
    </lineage>
</organism>
<dbReference type="RefSeq" id="WP_097120979.1">
    <property type="nucleotide sequence ID" value="NZ_OCND01000002.1"/>
</dbReference>
<evidence type="ECO:0000313" key="1">
    <source>
        <dbReference type="EMBL" id="SOD53033.1"/>
    </source>
</evidence>
<dbReference type="InterPro" id="IPR058532">
    <property type="entry name" value="YjbR/MT2646/Rv2570-like"/>
</dbReference>
<dbReference type="Proteomes" id="UP000219374">
    <property type="component" value="Unassembled WGS sequence"/>
</dbReference>
<protein>
    <submittedName>
        <fullName evidence="1">Predicted DNA-binding protein, MmcQ/YjbR family</fullName>
    </submittedName>
</protein>
<sequence>MNSEQMKAFCAALPGATATLHGPPANILTYAVGGKRFAHFKTSDPERWRFSFKASPERFVELTDIPGVKPARWLGRYRWVTVVDVRTLPEAYLTELVRWSYEAALATLGKSRQAQIRAG</sequence>
<proteinExistence type="predicted"/>
<dbReference type="Gene3D" id="3.90.1150.30">
    <property type="match status" value="1"/>
</dbReference>
<dbReference type="OrthoDB" id="9804614at2"/>
<dbReference type="InterPro" id="IPR038056">
    <property type="entry name" value="YjbR-like_sf"/>
</dbReference>
<dbReference type="InterPro" id="IPR007351">
    <property type="entry name" value="YjbR"/>
</dbReference>
<keyword evidence="1" id="KW-0238">DNA-binding</keyword>
<gene>
    <name evidence="1" type="ORF">SAMN06296416_102204</name>
</gene>
<dbReference type="PANTHER" id="PTHR35145">
    <property type="entry name" value="CYTOPLASMIC PROTEIN-RELATED"/>
    <property type="match status" value="1"/>
</dbReference>
<dbReference type="SUPFAM" id="SSF142906">
    <property type="entry name" value="YjbR-like"/>
    <property type="match status" value="1"/>
</dbReference>
<keyword evidence="2" id="KW-1185">Reference proteome</keyword>